<keyword evidence="3" id="KW-1185">Reference proteome</keyword>
<reference evidence="2" key="1">
    <citation type="submission" date="2021-03" db="EMBL/GenBank/DDBJ databases">
        <authorList>
            <person name="Tagirdzhanova G."/>
        </authorList>
    </citation>
    <scope>NUCLEOTIDE SEQUENCE</scope>
</reference>
<dbReference type="SUPFAM" id="SSF82199">
    <property type="entry name" value="SET domain"/>
    <property type="match status" value="1"/>
</dbReference>
<accession>A0A8H3IKY9</accession>
<dbReference type="PANTHER" id="PTHR13271">
    <property type="entry name" value="UNCHARACTERIZED PUTATIVE METHYLTRANSFERASE"/>
    <property type="match status" value="1"/>
</dbReference>
<comment type="caution">
    <text evidence="2">The sequence shown here is derived from an EMBL/GenBank/DDBJ whole genome shotgun (WGS) entry which is preliminary data.</text>
</comment>
<name>A0A8H3IKY9_9LECA</name>
<proteinExistence type="predicted"/>
<dbReference type="EMBL" id="CAJPDQ010000041">
    <property type="protein sequence ID" value="CAF9931867.1"/>
    <property type="molecule type" value="Genomic_DNA"/>
</dbReference>
<evidence type="ECO:0000259" key="1">
    <source>
        <dbReference type="PROSITE" id="PS50280"/>
    </source>
</evidence>
<dbReference type="OrthoDB" id="341421at2759"/>
<dbReference type="Proteomes" id="UP000664169">
    <property type="component" value="Unassembled WGS sequence"/>
</dbReference>
<evidence type="ECO:0000313" key="3">
    <source>
        <dbReference type="Proteomes" id="UP000664169"/>
    </source>
</evidence>
<dbReference type="Gene3D" id="3.90.1410.10">
    <property type="entry name" value="set domain protein methyltransferase, domain 1"/>
    <property type="match status" value="1"/>
</dbReference>
<evidence type="ECO:0000313" key="2">
    <source>
        <dbReference type="EMBL" id="CAF9931867.1"/>
    </source>
</evidence>
<gene>
    <name evidence="2" type="ORF">GOMPHAMPRED_006434</name>
</gene>
<protein>
    <recommendedName>
        <fullName evidence="1">SET domain-containing protein</fullName>
    </recommendedName>
</protein>
<dbReference type="InterPro" id="IPR050600">
    <property type="entry name" value="SETD3_SETD6_MTase"/>
</dbReference>
<organism evidence="2 3">
    <name type="scientific">Gomphillus americanus</name>
    <dbReference type="NCBI Taxonomy" id="1940652"/>
    <lineage>
        <taxon>Eukaryota</taxon>
        <taxon>Fungi</taxon>
        <taxon>Dikarya</taxon>
        <taxon>Ascomycota</taxon>
        <taxon>Pezizomycotina</taxon>
        <taxon>Lecanoromycetes</taxon>
        <taxon>OSLEUM clade</taxon>
        <taxon>Ostropomycetidae</taxon>
        <taxon>Ostropales</taxon>
        <taxon>Graphidaceae</taxon>
        <taxon>Gomphilloideae</taxon>
        <taxon>Gomphillus</taxon>
    </lineage>
</organism>
<dbReference type="Pfam" id="PF00856">
    <property type="entry name" value="SET"/>
    <property type="match status" value="1"/>
</dbReference>
<dbReference type="PROSITE" id="PS50280">
    <property type="entry name" value="SET"/>
    <property type="match status" value="1"/>
</dbReference>
<feature type="domain" description="SET" evidence="1">
    <location>
        <begin position="38"/>
        <end position="298"/>
    </location>
</feature>
<dbReference type="PANTHER" id="PTHR13271:SF137">
    <property type="entry name" value="SET DOMAIN-CONTAINING PROTEIN"/>
    <property type="match status" value="1"/>
</dbReference>
<dbReference type="InterPro" id="IPR046341">
    <property type="entry name" value="SET_dom_sf"/>
</dbReference>
<sequence>MAGSVPTEFSATDASGVPDIHAMIRDVGMELGQEHQDWCVEVWSQGATFAVVPGQMALKGMGMIAARKIKMHEQIVTIPKALVFSTDSILPEFKKRYAKLKVHALLAFALACEKSKASDRTRKWIKTWPTLKEFQTSMPIFLDSKYRRPLVISADDDNKGFCLLPPAIGGVWIDSAGKFETEFASAYMLPKQETRMKRDLTAMNGFASDQEISLKYNLGSNDLLTWMWLIVYTRSFYYDMPLRSRPKVLNEDKMCLCPFVDYFNHAEKGCKVAYNDEGFTVTADRDYEKGDEVMISYGAHNNDLLWTDYGFLLRDHSSDGICVDAWMLDPCTGIAEPETRRMLEDAGYWRNYIIGNDGPCYRTEMAIRTQILNREHWNCLVQGEEIPVSEDNYDRDAREFLREKVLKPCINTAKIAQMGIEAMSSQLSPTMSRFALERWKQIQVMVEKCL</sequence>
<dbReference type="GO" id="GO:0016279">
    <property type="term" value="F:protein-lysine N-methyltransferase activity"/>
    <property type="evidence" value="ECO:0007669"/>
    <property type="project" value="TreeGrafter"/>
</dbReference>
<dbReference type="AlphaFoldDB" id="A0A8H3IKY9"/>
<dbReference type="InterPro" id="IPR001214">
    <property type="entry name" value="SET_dom"/>
</dbReference>